<sequence>MSSDPPSDERVASDGRVESGPLTDGVSRRRRRVFGGEDVPLLGAVLLVGALMYVTYLATHDYPAYGAGLYLEIADQIRTHGYALPEQIPGYTKGGVPFAYPPLMFYVAAVLRDLTGIGPIAYARYVPGVLVLLYLVPYYFVARELLASSRRAAVASVLFAVTPAALQWHLSAGGIVRAMGLLLVLTGTYVGLRLFRGGDRRWLVPGVVCFGLTVLTHPTYTVVFGLTYLLLFVSFDRSITGLVAGAAVASGGLLLAAPWWVEVIQHHGVGIFTAAAGTHSGLGGGVGRVLSEFVYLMDFDTEALYYVAAYAGTGYALSRRQWFLPAWLFSLGYVVGKPRFQFLAGSMLTAVLLVEVVVPRIRRAGLPLDRRRTVSLFVAGVLVLGAVGLGTAFVASASNSHNGSTTMPAFMDGSDEKAMTWTEQNTAPSSSFVVLGDAAEWFPLLTDRTILVGPWGVEWTTPERYQSQLELYESISECEDAACLTRHLQSSGHSPDYVYVPKGHYTVRGMDHTQSDRMRDSLQAADRYEIAYENEGVVIVRVSDS</sequence>
<evidence type="ECO:0000256" key="9">
    <source>
        <dbReference type="SAM" id="Phobius"/>
    </source>
</evidence>
<evidence type="ECO:0000256" key="6">
    <source>
        <dbReference type="ARBA" id="ARBA00022989"/>
    </source>
</evidence>
<accession>A0A830GM60</accession>
<keyword evidence="2" id="KW-1003">Cell membrane</keyword>
<feature type="transmembrane region" description="Helical" evidence="9">
    <location>
        <begin position="239"/>
        <end position="261"/>
    </location>
</feature>
<comment type="caution">
    <text evidence="10">The sequence shown here is derived from an EMBL/GenBank/DDBJ whole genome shotgun (WGS) entry which is preliminary data.</text>
</comment>
<evidence type="ECO:0000256" key="5">
    <source>
        <dbReference type="ARBA" id="ARBA00022692"/>
    </source>
</evidence>
<dbReference type="EMBL" id="BMOU01000003">
    <property type="protein sequence ID" value="GGN94239.1"/>
    <property type="molecule type" value="Genomic_DNA"/>
</dbReference>
<evidence type="ECO:0000256" key="2">
    <source>
        <dbReference type="ARBA" id="ARBA00022475"/>
    </source>
</evidence>
<keyword evidence="6 9" id="KW-1133">Transmembrane helix</keyword>
<feature type="transmembrane region" description="Helical" evidence="9">
    <location>
        <begin position="207"/>
        <end position="233"/>
    </location>
</feature>
<dbReference type="GO" id="GO:0016763">
    <property type="term" value="F:pentosyltransferase activity"/>
    <property type="evidence" value="ECO:0007669"/>
    <property type="project" value="TreeGrafter"/>
</dbReference>
<protein>
    <recommendedName>
        <fullName evidence="12">Glycosyltransferase RgtA/B/C/D-like domain-containing protein</fullName>
    </recommendedName>
</protein>
<proteinExistence type="predicted"/>
<evidence type="ECO:0000256" key="3">
    <source>
        <dbReference type="ARBA" id="ARBA00022676"/>
    </source>
</evidence>
<dbReference type="PANTHER" id="PTHR33908">
    <property type="entry name" value="MANNOSYLTRANSFERASE YKCB-RELATED"/>
    <property type="match status" value="1"/>
</dbReference>
<evidence type="ECO:0008006" key="12">
    <source>
        <dbReference type="Google" id="ProtNLM"/>
    </source>
</evidence>
<evidence type="ECO:0000313" key="10">
    <source>
        <dbReference type="EMBL" id="GGN94239.1"/>
    </source>
</evidence>
<organism evidence="10 11">
    <name type="scientific">Haloarcula pellucida</name>
    <dbReference type="NCBI Taxonomy" id="1427151"/>
    <lineage>
        <taxon>Archaea</taxon>
        <taxon>Methanobacteriati</taxon>
        <taxon>Methanobacteriota</taxon>
        <taxon>Stenosarchaea group</taxon>
        <taxon>Halobacteria</taxon>
        <taxon>Halobacteriales</taxon>
        <taxon>Haloarculaceae</taxon>
        <taxon>Haloarcula</taxon>
    </lineage>
</organism>
<name>A0A830GM60_9EURY</name>
<feature type="transmembrane region" description="Helical" evidence="9">
    <location>
        <begin position="373"/>
        <end position="395"/>
    </location>
</feature>
<evidence type="ECO:0000256" key="1">
    <source>
        <dbReference type="ARBA" id="ARBA00004651"/>
    </source>
</evidence>
<dbReference type="InterPro" id="IPR050297">
    <property type="entry name" value="LipidA_mod_glycosyltrf_83"/>
</dbReference>
<dbReference type="GO" id="GO:0008610">
    <property type="term" value="P:lipid biosynthetic process"/>
    <property type="evidence" value="ECO:0007669"/>
    <property type="project" value="UniProtKB-ARBA"/>
</dbReference>
<keyword evidence="11" id="KW-1185">Reference proteome</keyword>
<dbReference type="GO" id="GO:0005886">
    <property type="term" value="C:plasma membrane"/>
    <property type="evidence" value="ECO:0007669"/>
    <property type="project" value="UniProtKB-SubCell"/>
</dbReference>
<feature type="transmembrane region" description="Helical" evidence="9">
    <location>
        <begin position="176"/>
        <end position="195"/>
    </location>
</feature>
<evidence type="ECO:0000256" key="8">
    <source>
        <dbReference type="SAM" id="MobiDB-lite"/>
    </source>
</evidence>
<keyword evidence="5 9" id="KW-0812">Transmembrane</keyword>
<feature type="compositionally biased region" description="Basic and acidic residues" evidence="8">
    <location>
        <begin position="7"/>
        <end position="17"/>
    </location>
</feature>
<evidence type="ECO:0000256" key="7">
    <source>
        <dbReference type="ARBA" id="ARBA00023136"/>
    </source>
</evidence>
<keyword evidence="3" id="KW-0328">Glycosyltransferase</keyword>
<reference evidence="10" key="2">
    <citation type="submission" date="2020-09" db="EMBL/GenBank/DDBJ databases">
        <authorList>
            <person name="Sun Q."/>
            <person name="Ohkuma M."/>
        </authorList>
    </citation>
    <scope>NUCLEOTIDE SEQUENCE</scope>
    <source>
        <strain evidence="10">JCM 17820</strain>
    </source>
</reference>
<evidence type="ECO:0000313" key="11">
    <source>
        <dbReference type="Proteomes" id="UP000605784"/>
    </source>
</evidence>
<feature type="region of interest" description="Disordered" evidence="8">
    <location>
        <begin position="1"/>
        <end position="23"/>
    </location>
</feature>
<keyword evidence="7 9" id="KW-0472">Membrane</keyword>
<dbReference type="RefSeq" id="WP_188997099.1">
    <property type="nucleotide sequence ID" value="NZ_BMOU01000003.1"/>
</dbReference>
<feature type="transmembrane region" description="Helical" evidence="9">
    <location>
        <begin position="152"/>
        <end position="170"/>
    </location>
</feature>
<reference evidence="10" key="1">
    <citation type="journal article" date="2014" name="Int. J. Syst. Evol. Microbiol.">
        <title>Complete genome sequence of Corynebacterium casei LMG S-19264T (=DSM 44701T), isolated from a smear-ripened cheese.</title>
        <authorList>
            <consortium name="US DOE Joint Genome Institute (JGI-PGF)"/>
            <person name="Walter F."/>
            <person name="Albersmeier A."/>
            <person name="Kalinowski J."/>
            <person name="Ruckert C."/>
        </authorList>
    </citation>
    <scope>NUCLEOTIDE SEQUENCE</scope>
    <source>
        <strain evidence="10">JCM 17820</strain>
    </source>
</reference>
<keyword evidence="4" id="KW-0808">Transferase</keyword>
<comment type="subcellular location">
    <subcellularLocation>
        <location evidence="1">Cell membrane</location>
        <topology evidence="1">Multi-pass membrane protein</topology>
    </subcellularLocation>
</comment>
<evidence type="ECO:0000256" key="4">
    <source>
        <dbReference type="ARBA" id="ARBA00022679"/>
    </source>
</evidence>
<feature type="transmembrane region" description="Helical" evidence="9">
    <location>
        <begin position="39"/>
        <end position="59"/>
    </location>
</feature>
<feature type="transmembrane region" description="Helical" evidence="9">
    <location>
        <begin position="342"/>
        <end position="361"/>
    </location>
</feature>
<dbReference type="Proteomes" id="UP000605784">
    <property type="component" value="Unassembled WGS sequence"/>
</dbReference>
<gene>
    <name evidence="10" type="ORF">GCM10009030_20420</name>
</gene>
<feature type="transmembrane region" description="Helical" evidence="9">
    <location>
        <begin position="122"/>
        <end position="140"/>
    </location>
</feature>
<dbReference type="PANTHER" id="PTHR33908:SF11">
    <property type="entry name" value="MEMBRANE PROTEIN"/>
    <property type="match status" value="1"/>
</dbReference>
<dbReference type="AlphaFoldDB" id="A0A830GM60"/>